<dbReference type="Proteomes" id="UP000694523">
    <property type="component" value="Unplaced"/>
</dbReference>
<dbReference type="InterPro" id="IPR036020">
    <property type="entry name" value="WW_dom_sf"/>
</dbReference>
<sequence length="1020" mass="115024">MIYGFLTNLVPRFSRITKPLTFADCVGDELPLGWEEVFDQQVGVYYIDHINKTTQIENPRTQWRQEQERMLKEYLVVAQEALEAKKEMYHIKQQRLELAQQEMLLFRELSEDNRSLTSSKPQTTYYDQLAILSRLKQELAQVKQELQFKEMGVETLQEIDRKMSCSQTNYKLDEAQAIFNELRSIKKAISSGEKERQDLIQSLGKLTVNFQSSLSIGDSSGDVNSTGAGDCVLQQYCDTGCQTEPMGEYGSQDSSHLVDKVKLNWQYEEAKKKVQSIQHQLAQLDSESWSGRAEADRDFLQLLKEKEALLQELTLLSKQQPSQDTLLRLEQERSRLEDEVQRAHSSQSQGANQRVLQQEKRNLLLRQLEEATRVTTYLHSQLKSLSASSLTVSSSSSRGSLASSRGSLASSRGSLSSISFTDIYGLPQYERLEGEPLDPHLRYLLSTDMFPSDPLSQSKTKRPHDTPQSLASLSSRSSLSSLSPPSSPMDTPCPLTQMTEEYMEQAGRGLLEEIRAQSQSHALTASAMLGGDEAGHQGESKSHSPAQSSLTSTGVTLRGNSANRSGRRTRRVSAGVTEDALATDSGNKHTVYSHGDSARTAVSKRLDPHLSYEYYYYFILNHLQVCCLITHYLPVSRWESSSQSLRLHLLQLKNLNKSVVKDRYKVYVKVHLVPLDASRACAFYCCTALEPQSHMSFNEGFRIPVPPNALALSALQLSVCALGPQAQDELLVGLLPLNPTTVYSDLSWQAQSVDSGCSNSTAFALCSEGLCGDGTCLTTGGHCDLISTKPPAIKVEKATMTEGPFPEPVRVRPKDRGGRWGHSPFMRGGPIVRSQTFSPGARSQYVCRLYRSDSDSSTLPKKSPFVRNTVERRTLRYKQSYRSSLAEQPTRTSLDLELDLQASRVRQRQLLDELTTLRELKLRLEEPQSQETSELPHWALRDERFRQLLREAHRQVRLQSKQEQRQEEAAERRLRKASKEVLQMRGQSSKEPLPVQTFKEKMAFFTRPRFNIPPLPADDV</sequence>
<dbReference type="InterPro" id="IPR035892">
    <property type="entry name" value="C2_domain_sf"/>
</dbReference>
<dbReference type="PANTHER" id="PTHR14791:SF25">
    <property type="entry name" value="PROTEIN WWC3"/>
    <property type="match status" value="1"/>
</dbReference>
<feature type="compositionally biased region" description="Polar residues" evidence="5">
    <location>
        <begin position="543"/>
        <end position="564"/>
    </location>
</feature>
<keyword evidence="4" id="KW-0175">Coiled coil</keyword>
<evidence type="ECO:0000256" key="2">
    <source>
        <dbReference type="ARBA" id="ARBA00022490"/>
    </source>
</evidence>
<evidence type="ECO:0000256" key="1">
    <source>
        <dbReference type="ARBA" id="ARBA00004496"/>
    </source>
</evidence>
<feature type="compositionally biased region" description="Basic and acidic residues" evidence="5">
    <location>
        <begin position="533"/>
        <end position="542"/>
    </location>
</feature>
<organism evidence="7 8">
    <name type="scientific">Neogobius melanostomus</name>
    <name type="common">round goby</name>
    <dbReference type="NCBI Taxonomy" id="47308"/>
    <lineage>
        <taxon>Eukaryota</taxon>
        <taxon>Metazoa</taxon>
        <taxon>Chordata</taxon>
        <taxon>Craniata</taxon>
        <taxon>Vertebrata</taxon>
        <taxon>Euteleostomi</taxon>
        <taxon>Actinopterygii</taxon>
        <taxon>Neopterygii</taxon>
        <taxon>Teleostei</taxon>
        <taxon>Neoteleostei</taxon>
        <taxon>Acanthomorphata</taxon>
        <taxon>Gobiaria</taxon>
        <taxon>Gobiiformes</taxon>
        <taxon>Gobioidei</taxon>
        <taxon>Gobiidae</taxon>
        <taxon>Benthophilinae</taxon>
        <taxon>Neogobiini</taxon>
        <taxon>Neogobius</taxon>
    </lineage>
</organism>
<dbReference type="Pfam" id="PF25802">
    <property type="entry name" value="WWC1"/>
    <property type="match status" value="1"/>
</dbReference>
<feature type="region of interest" description="Disordered" evidence="5">
    <location>
        <begin position="957"/>
        <end position="995"/>
    </location>
</feature>
<protein>
    <submittedName>
        <fullName evidence="7">WWC family member 3</fullName>
    </submittedName>
</protein>
<dbReference type="GO" id="GO:0060090">
    <property type="term" value="F:molecular adaptor activity"/>
    <property type="evidence" value="ECO:0007669"/>
    <property type="project" value="TreeGrafter"/>
</dbReference>
<dbReference type="InterPro" id="IPR057747">
    <property type="entry name" value="WWC1_hairpin"/>
</dbReference>
<feature type="compositionally biased region" description="Basic and acidic residues" evidence="5">
    <location>
        <begin position="957"/>
        <end position="972"/>
    </location>
</feature>
<dbReference type="GO" id="GO:0019900">
    <property type="term" value="F:kinase binding"/>
    <property type="evidence" value="ECO:0007669"/>
    <property type="project" value="TreeGrafter"/>
</dbReference>
<feature type="coiled-coil region" evidence="4">
    <location>
        <begin position="260"/>
        <end position="346"/>
    </location>
</feature>
<proteinExistence type="predicted"/>
<evidence type="ECO:0000256" key="5">
    <source>
        <dbReference type="SAM" id="MobiDB-lite"/>
    </source>
</evidence>
<dbReference type="SMART" id="SM00456">
    <property type="entry name" value="WW"/>
    <property type="match status" value="1"/>
</dbReference>
<dbReference type="Pfam" id="PF00397">
    <property type="entry name" value="WW"/>
    <property type="match status" value="1"/>
</dbReference>
<evidence type="ECO:0000259" key="6">
    <source>
        <dbReference type="PROSITE" id="PS50020"/>
    </source>
</evidence>
<accession>A0A8C6TY46</accession>
<dbReference type="Ensembl" id="ENSNMLT00000030647.1">
    <property type="protein sequence ID" value="ENSNMLP00000027437.1"/>
    <property type="gene ID" value="ENSNMLG00000017469.1"/>
</dbReference>
<dbReference type="GO" id="GO:0005737">
    <property type="term" value="C:cytoplasm"/>
    <property type="evidence" value="ECO:0007669"/>
    <property type="project" value="UniProtKB-SubCell"/>
</dbReference>
<dbReference type="GO" id="GO:0035330">
    <property type="term" value="P:regulation of hippo signaling"/>
    <property type="evidence" value="ECO:0007669"/>
    <property type="project" value="TreeGrafter"/>
</dbReference>
<evidence type="ECO:0000256" key="4">
    <source>
        <dbReference type="SAM" id="Coils"/>
    </source>
</evidence>
<dbReference type="CDD" id="cd00201">
    <property type="entry name" value="WW"/>
    <property type="match status" value="1"/>
</dbReference>
<dbReference type="PROSITE" id="PS50020">
    <property type="entry name" value="WW_DOMAIN_2"/>
    <property type="match status" value="1"/>
</dbReference>
<dbReference type="InterPro" id="IPR001202">
    <property type="entry name" value="WW_dom"/>
</dbReference>
<feature type="domain" description="WW" evidence="6">
    <location>
        <begin position="28"/>
        <end position="61"/>
    </location>
</feature>
<dbReference type="Gene3D" id="2.20.70.10">
    <property type="match status" value="1"/>
</dbReference>
<feature type="compositionally biased region" description="Low complexity" evidence="5">
    <location>
        <begin position="467"/>
        <end position="484"/>
    </location>
</feature>
<dbReference type="PANTHER" id="PTHR14791">
    <property type="entry name" value="BOMB/KIRA PROTEINS"/>
    <property type="match status" value="1"/>
</dbReference>
<feature type="region of interest" description="Disordered" evidence="5">
    <location>
        <begin position="531"/>
        <end position="593"/>
    </location>
</feature>
<keyword evidence="2" id="KW-0963">Cytoplasm</keyword>
<feature type="region of interest" description="Disordered" evidence="5">
    <location>
        <begin position="803"/>
        <end position="825"/>
    </location>
</feature>
<feature type="compositionally biased region" description="Basic and acidic residues" evidence="5">
    <location>
        <begin position="809"/>
        <end position="818"/>
    </location>
</feature>
<dbReference type="AlphaFoldDB" id="A0A8C6TY46"/>
<evidence type="ECO:0000313" key="7">
    <source>
        <dbReference type="Ensembl" id="ENSNMLP00000027437.1"/>
    </source>
</evidence>
<evidence type="ECO:0000313" key="8">
    <source>
        <dbReference type="Proteomes" id="UP000694523"/>
    </source>
</evidence>
<dbReference type="FunFam" id="2.20.70.10:FF:000001">
    <property type="entry name" value="Membrane-associated guanylate kinase, WW and PDZ domain-containing protein 1"/>
    <property type="match status" value="1"/>
</dbReference>
<dbReference type="GO" id="GO:0046621">
    <property type="term" value="P:negative regulation of organ growth"/>
    <property type="evidence" value="ECO:0007669"/>
    <property type="project" value="TreeGrafter"/>
</dbReference>
<dbReference type="SUPFAM" id="SSF51045">
    <property type="entry name" value="WW domain"/>
    <property type="match status" value="1"/>
</dbReference>
<dbReference type="Gene3D" id="2.60.40.150">
    <property type="entry name" value="C2 domain"/>
    <property type="match status" value="1"/>
</dbReference>
<reference evidence="7" key="2">
    <citation type="submission" date="2025-09" db="UniProtKB">
        <authorList>
            <consortium name="Ensembl"/>
        </authorList>
    </citation>
    <scope>IDENTIFICATION</scope>
</reference>
<name>A0A8C6TY46_9GOBI</name>
<dbReference type="GO" id="GO:0006355">
    <property type="term" value="P:regulation of DNA-templated transcription"/>
    <property type="evidence" value="ECO:0007669"/>
    <property type="project" value="TreeGrafter"/>
</dbReference>
<comment type="subcellular location">
    <subcellularLocation>
        <location evidence="1">Cytoplasm</location>
    </subcellularLocation>
</comment>
<evidence type="ECO:0000256" key="3">
    <source>
        <dbReference type="ARBA" id="ARBA00022737"/>
    </source>
</evidence>
<keyword evidence="8" id="KW-1185">Reference proteome</keyword>
<feature type="region of interest" description="Disordered" evidence="5">
    <location>
        <begin position="452"/>
        <end position="495"/>
    </location>
</feature>
<feature type="region of interest" description="Disordered" evidence="5">
    <location>
        <begin position="392"/>
        <end position="413"/>
    </location>
</feature>
<dbReference type="SUPFAM" id="SSF49562">
    <property type="entry name" value="C2 domain (Calcium/lipid-binding domain, CaLB)"/>
    <property type="match status" value="1"/>
</dbReference>
<dbReference type="GO" id="GO:0016477">
    <property type="term" value="P:cell migration"/>
    <property type="evidence" value="ECO:0007669"/>
    <property type="project" value="TreeGrafter"/>
</dbReference>
<keyword evidence="3" id="KW-0677">Repeat</keyword>
<reference evidence="7" key="1">
    <citation type="submission" date="2025-08" db="UniProtKB">
        <authorList>
            <consortium name="Ensembl"/>
        </authorList>
    </citation>
    <scope>IDENTIFICATION</scope>
</reference>
<dbReference type="InterPro" id="IPR051105">
    <property type="entry name" value="WWC/KIBRA_Hippo_Reg"/>
</dbReference>